<reference evidence="2" key="1">
    <citation type="journal article" date="2019" name="Int. J. Syst. Evol. Microbiol.">
        <title>The Global Catalogue of Microorganisms (GCM) 10K type strain sequencing project: providing services to taxonomists for standard genome sequencing and annotation.</title>
        <authorList>
            <consortium name="The Broad Institute Genomics Platform"/>
            <consortium name="The Broad Institute Genome Sequencing Center for Infectious Disease"/>
            <person name="Wu L."/>
            <person name="Ma J."/>
        </authorList>
    </citation>
    <scope>NUCLEOTIDE SEQUENCE [LARGE SCALE GENOMIC DNA]</scope>
    <source>
        <strain evidence="2">JCM 17458</strain>
    </source>
</reference>
<comment type="caution">
    <text evidence="1">The sequence shown here is derived from an EMBL/GenBank/DDBJ whole genome shotgun (WGS) entry which is preliminary data.</text>
</comment>
<gene>
    <name evidence="1" type="ORF">GCM10022261_18610</name>
</gene>
<evidence type="ECO:0000313" key="2">
    <source>
        <dbReference type="Proteomes" id="UP001501586"/>
    </source>
</evidence>
<keyword evidence="2" id="KW-1185">Reference proteome</keyword>
<name>A0ABP8EK20_9MICO</name>
<proteinExistence type="predicted"/>
<dbReference type="EMBL" id="BAABAZ010000006">
    <property type="protein sequence ID" value="GAA4284330.1"/>
    <property type="molecule type" value="Genomic_DNA"/>
</dbReference>
<accession>A0ABP8EK20</accession>
<evidence type="ECO:0000313" key="1">
    <source>
        <dbReference type="EMBL" id="GAA4284330.1"/>
    </source>
</evidence>
<organism evidence="1 2">
    <name type="scientific">Brevibacterium daeguense</name>
    <dbReference type="NCBI Taxonomy" id="909936"/>
    <lineage>
        <taxon>Bacteria</taxon>
        <taxon>Bacillati</taxon>
        <taxon>Actinomycetota</taxon>
        <taxon>Actinomycetes</taxon>
        <taxon>Micrococcales</taxon>
        <taxon>Brevibacteriaceae</taxon>
        <taxon>Brevibacterium</taxon>
    </lineage>
</organism>
<protein>
    <submittedName>
        <fullName evidence="1">Uncharacterized protein</fullName>
    </submittedName>
</protein>
<sequence length="68" mass="7115">MVSGLGEGWCQVGVHLGGGERALEFVAGQEDVHSHTLVGSAGEEAGRRVSKAVTARHFLSRTATARQV</sequence>
<dbReference type="Proteomes" id="UP001501586">
    <property type="component" value="Unassembled WGS sequence"/>
</dbReference>